<evidence type="ECO:0000313" key="2">
    <source>
        <dbReference type="Proteomes" id="UP000027195"/>
    </source>
</evidence>
<dbReference type="OrthoDB" id="2269034at2759"/>
<sequence length="381" mass="43245">MEHAKTIMSQKSLRLLHDLIQSIGDEVSVANGQSLQRQCIWEEEARFKAVSDVMLHEAARLRTKVNGLASVNATLPNEILAYIFEFGALEDIEKRMHLPMFSRTVSHVCRLWRDVSLTSPALWTLFQPLLPPGVTSRAESLLDFVIQPRKTRAEYKPPGAPAFGQQLLRARSLRLTIGGNLYREDFQLMSSPAPHLTTLILRCHLGNNLSNLPGQLFAGHHPCLSEVAILRLAIPWSTFFPSNLRMLELVQISSEHQITMPKFIIRQQRQSPFSRFVLSIGSIFRISLRPEYYFVASLCLEQLVFESALPLVTHSRDLCVKERNTHPMALSLYSKPSRLRVAPSRWLEMDIYATGFSTTILARPITFQFFCLATSPRTCTS</sequence>
<dbReference type="InParanoid" id="A0A067M8X6"/>
<name>A0A067M8X6_BOTB1</name>
<organism evidence="1 2">
    <name type="scientific">Botryobasidium botryosum (strain FD-172 SS1)</name>
    <dbReference type="NCBI Taxonomy" id="930990"/>
    <lineage>
        <taxon>Eukaryota</taxon>
        <taxon>Fungi</taxon>
        <taxon>Dikarya</taxon>
        <taxon>Basidiomycota</taxon>
        <taxon>Agaricomycotina</taxon>
        <taxon>Agaricomycetes</taxon>
        <taxon>Cantharellales</taxon>
        <taxon>Botryobasidiaceae</taxon>
        <taxon>Botryobasidium</taxon>
    </lineage>
</organism>
<protein>
    <submittedName>
        <fullName evidence="1">Uncharacterized protein</fullName>
    </submittedName>
</protein>
<dbReference type="EMBL" id="KL198051">
    <property type="protein sequence ID" value="KDQ12223.1"/>
    <property type="molecule type" value="Genomic_DNA"/>
</dbReference>
<gene>
    <name evidence="1" type="ORF">BOTBODRAFT_418287</name>
</gene>
<proteinExistence type="predicted"/>
<evidence type="ECO:0000313" key="1">
    <source>
        <dbReference type="EMBL" id="KDQ12223.1"/>
    </source>
</evidence>
<keyword evidence="2" id="KW-1185">Reference proteome</keyword>
<dbReference type="Proteomes" id="UP000027195">
    <property type="component" value="Unassembled WGS sequence"/>
</dbReference>
<reference evidence="2" key="1">
    <citation type="journal article" date="2014" name="Proc. Natl. Acad. Sci. U.S.A.">
        <title>Extensive sampling of basidiomycete genomes demonstrates inadequacy of the white-rot/brown-rot paradigm for wood decay fungi.</title>
        <authorList>
            <person name="Riley R."/>
            <person name="Salamov A.A."/>
            <person name="Brown D.W."/>
            <person name="Nagy L.G."/>
            <person name="Floudas D."/>
            <person name="Held B.W."/>
            <person name="Levasseur A."/>
            <person name="Lombard V."/>
            <person name="Morin E."/>
            <person name="Otillar R."/>
            <person name="Lindquist E.A."/>
            <person name="Sun H."/>
            <person name="LaButti K.M."/>
            <person name="Schmutz J."/>
            <person name="Jabbour D."/>
            <person name="Luo H."/>
            <person name="Baker S.E."/>
            <person name="Pisabarro A.G."/>
            <person name="Walton J.D."/>
            <person name="Blanchette R.A."/>
            <person name="Henrissat B."/>
            <person name="Martin F."/>
            <person name="Cullen D."/>
            <person name="Hibbett D.S."/>
            <person name="Grigoriev I.V."/>
        </authorList>
    </citation>
    <scope>NUCLEOTIDE SEQUENCE [LARGE SCALE GENOMIC DNA]</scope>
    <source>
        <strain evidence="2">FD-172 SS1</strain>
    </source>
</reference>
<dbReference type="AlphaFoldDB" id="A0A067M8X6"/>
<accession>A0A067M8X6</accession>
<dbReference type="HOGENOM" id="CLU_725604_0_0_1"/>
<dbReference type="Gene3D" id="1.20.1280.50">
    <property type="match status" value="1"/>
</dbReference>